<organism evidence="1 2">
    <name type="scientific">Hypoxylon rubiginosum</name>
    <dbReference type="NCBI Taxonomy" id="110542"/>
    <lineage>
        <taxon>Eukaryota</taxon>
        <taxon>Fungi</taxon>
        <taxon>Dikarya</taxon>
        <taxon>Ascomycota</taxon>
        <taxon>Pezizomycotina</taxon>
        <taxon>Sordariomycetes</taxon>
        <taxon>Xylariomycetidae</taxon>
        <taxon>Xylariales</taxon>
        <taxon>Hypoxylaceae</taxon>
        <taxon>Hypoxylon</taxon>
    </lineage>
</organism>
<reference evidence="1 2" key="1">
    <citation type="journal article" date="2022" name="New Phytol.">
        <title>Ecological generalism drives hyperdiversity of secondary metabolite gene clusters in xylarialean endophytes.</title>
        <authorList>
            <person name="Franco M.E.E."/>
            <person name="Wisecaver J.H."/>
            <person name="Arnold A.E."/>
            <person name="Ju Y.M."/>
            <person name="Slot J.C."/>
            <person name="Ahrendt S."/>
            <person name="Moore L.P."/>
            <person name="Eastman K.E."/>
            <person name="Scott K."/>
            <person name="Konkel Z."/>
            <person name="Mondo S.J."/>
            <person name="Kuo A."/>
            <person name="Hayes R.D."/>
            <person name="Haridas S."/>
            <person name="Andreopoulos B."/>
            <person name="Riley R."/>
            <person name="LaButti K."/>
            <person name="Pangilinan J."/>
            <person name="Lipzen A."/>
            <person name="Amirebrahimi M."/>
            <person name="Yan J."/>
            <person name="Adam C."/>
            <person name="Keymanesh K."/>
            <person name="Ng V."/>
            <person name="Louie K."/>
            <person name="Northen T."/>
            <person name="Drula E."/>
            <person name="Henrissat B."/>
            <person name="Hsieh H.M."/>
            <person name="Youens-Clark K."/>
            <person name="Lutzoni F."/>
            <person name="Miadlikowska J."/>
            <person name="Eastwood D.C."/>
            <person name="Hamelin R.C."/>
            <person name="Grigoriev I.V."/>
            <person name="U'Ren J.M."/>
        </authorList>
    </citation>
    <scope>NUCLEOTIDE SEQUENCE [LARGE SCALE GENOMIC DNA]</scope>
    <source>
        <strain evidence="1 2">CBS 119005</strain>
    </source>
</reference>
<dbReference type="EMBL" id="MU393540">
    <property type="protein sequence ID" value="KAI4861852.1"/>
    <property type="molecule type" value="Genomic_DNA"/>
</dbReference>
<dbReference type="Proteomes" id="UP001497700">
    <property type="component" value="Unassembled WGS sequence"/>
</dbReference>
<name>A0ACB9YRM2_9PEZI</name>
<protein>
    <submittedName>
        <fullName evidence="1">Uncharacterized protein</fullName>
    </submittedName>
</protein>
<proteinExistence type="predicted"/>
<gene>
    <name evidence="1" type="ORF">F4820DRAFT_432288</name>
</gene>
<sequence length="90" mass="10174">MTMICLWISIVRCILLTVTHASFELSQVNIDIDYSDVTCSSQQKRYGPKGGAAKNKMAGVRDNDRSFDRNNRSKRRSKKKPMFVQVSASS</sequence>
<evidence type="ECO:0000313" key="1">
    <source>
        <dbReference type="EMBL" id="KAI4861852.1"/>
    </source>
</evidence>
<keyword evidence="2" id="KW-1185">Reference proteome</keyword>
<evidence type="ECO:0000313" key="2">
    <source>
        <dbReference type="Proteomes" id="UP001497700"/>
    </source>
</evidence>
<comment type="caution">
    <text evidence="1">The sequence shown here is derived from an EMBL/GenBank/DDBJ whole genome shotgun (WGS) entry which is preliminary data.</text>
</comment>
<accession>A0ACB9YRM2</accession>